<dbReference type="EMBL" id="CP030280">
    <property type="protein sequence ID" value="AWY99168.1"/>
    <property type="molecule type" value="Genomic_DNA"/>
</dbReference>
<dbReference type="InterPro" id="IPR046357">
    <property type="entry name" value="PPIase_dom_sf"/>
</dbReference>
<dbReference type="EC" id="5.2.1.8" evidence="10"/>
<dbReference type="Gene3D" id="1.10.3120.10">
    <property type="entry name" value="Trigger factor, C-terminal domain"/>
    <property type="match status" value="1"/>
</dbReference>
<feature type="chain" id="PRO_5039612194" description="peptidylprolyl isomerase" evidence="11">
    <location>
        <begin position="19"/>
        <end position="388"/>
    </location>
</feature>
<comment type="subcellular location">
    <subcellularLocation>
        <location evidence="2">Cytoplasm</location>
    </subcellularLocation>
</comment>
<dbReference type="FunFam" id="3.10.50.40:FF:000001">
    <property type="entry name" value="Trigger factor"/>
    <property type="match status" value="1"/>
</dbReference>
<dbReference type="OrthoDB" id="9767721at2"/>
<reference evidence="14" key="1">
    <citation type="submission" date="2018-06" db="EMBL/GenBank/DDBJ databases">
        <title>Description of Blautia argi sp. nov., a new anaerobic isolated from dog feces.</title>
        <authorList>
            <person name="Chang Y.-H."/>
            <person name="Paek J."/>
            <person name="Shin Y."/>
        </authorList>
    </citation>
    <scope>NUCLEOTIDE SEQUENCE [LARGE SCALE GENOMIC DNA]</scope>
    <source>
        <strain evidence="14">KCTC 15426</strain>
    </source>
</reference>
<evidence type="ECO:0000256" key="7">
    <source>
        <dbReference type="ARBA" id="ARBA00023235"/>
    </source>
</evidence>
<dbReference type="InterPro" id="IPR037041">
    <property type="entry name" value="Trigger_fac_C_sf"/>
</dbReference>
<dbReference type="GO" id="GO:0006457">
    <property type="term" value="P:protein folding"/>
    <property type="evidence" value="ECO:0007669"/>
    <property type="project" value="InterPro"/>
</dbReference>
<feature type="domain" description="PPIase FKBP-type" evidence="12">
    <location>
        <begin position="115"/>
        <end position="175"/>
    </location>
</feature>
<dbReference type="PIRSF" id="PIRSF003095">
    <property type="entry name" value="Trigger_factor"/>
    <property type="match status" value="1"/>
</dbReference>
<dbReference type="NCBIfam" id="TIGR00115">
    <property type="entry name" value="tig"/>
    <property type="match status" value="1"/>
</dbReference>
<protein>
    <recommendedName>
        <fullName evidence="10">peptidylprolyl isomerase</fullName>
        <ecNumber evidence="10">5.2.1.8</ecNumber>
    </recommendedName>
</protein>
<dbReference type="Gene3D" id="3.10.50.40">
    <property type="match status" value="1"/>
</dbReference>
<dbReference type="GO" id="GO:0015031">
    <property type="term" value="P:protein transport"/>
    <property type="evidence" value="ECO:0007669"/>
    <property type="project" value="InterPro"/>
</dbReference>
<keyword evidence="14" id="KW-1185">Reference proteome</keyword>
<dbReference type="GO" id="GO:0003755">
    <property type="term" value="F:peptidyl-prolyl cis-trans isomerase activity"/>
    <property type="evidence" value="ECO:0007669"/>
    <property type="project" value="UniProtKB-KW"/>
</dbReference>
<dbReference type="InterPro" id="IPR005215">
    <property type="entry name" value="Trig_fac"/>
</dbReference>
<evidence type="ECO:0000256" key="6">
    <source>
        <dbReference type="ARBA" id="ARBA00023186"/>
    </source>
</evidence>
<evidence type="ECO:0000256" key="3">
    <source>
        <dbReference type="ARBA" id="ARBA00005464"/>
    </source>
</evidence>
<accession>A0A2Z4UDX6</accession>
<keyword evidence="5 10" id="KW-0697">Rotamase</keyword>
<evidence type="ECO:0000256" key="4">
    <source>
        <dbReference type="ARBA" id="ARBA00022618"/>
    </source>
</evidence>
<keyword evidence="7 10" id="KW-0413">Isomerase</keyword>
<dbReference type="PROSITE" id="PS50059">
    <property type="entry name" value="FKBP_PPIASE"/>
    <property type="match status" value="1"/>
</dbReference>
<keyword evidence="11" id="KW-0732">Signal</keyword>
<dbReference type="RefSeq" id="WP_111920612.1">
    <property type="nucleotide sequence ID" value="NZ_CAUWHR010000006.1"/>
</dbReference>
<dbReference type="InterPro" id="IPR008880">
    <property type="entry name" value="Trigger_fac_C"/>
</dbReference>
<proteinExistence type="inferred from homology"/>
<organism evidence="13 14">
    <name type="scientific">Blautia argi</name>
    <dbReference type="NCBI Taxonomy" id="1912897"/>
    <lineage>
        <taxon>Bacteria</taxon>
        <taxon>Bacillati</taxon>
        <taxon>Bacillota</taxon>
        <taxon>Clostridia</taxon>
        <taxon>Lachnospirales</taxon>
        <taxon>Lachnospiraceae</taxon>
        <taxon>Blautia</taxon>
    </lineage>
</organism>
<evidence type="ECO:0000256" key="1">
    <source>
        <dbReference type="ARBA" id="ARBA00000971"/>
    </source>
</evidence>
<comment type="similarity">
    <text evidence="3">Belongs to the FKBP-type PPIase family. Tig subfamily.</text>
</comment>
<evidence type="ECO:0000259" key="12">
    <source>
        <dbReference type="PROSITE" id="PS50059"/>
    </source>
</evidence>
<dbReference type="InterPro" id="IPR027304">
    <property type="entry name" value="Trigger_fact/SurA_dom_sf"/>
</dbReference>
<keyword evidence="4" id="KW-0132">Cell division</keyword>
<keyword evidence="8" id="KW-0131">Cell cycle</keyword>
<dbReference type="InterPro" id="IPR001179">
    <property type="entry name" value="PPIase_FKBP_dom"/>
</dbReference>
<dbReference type="GO" id="GO:0005737">
    <property type="term" value="C:cytoplasm"/>
    <property type="evidence" value="ECO:0007669"/>
    <property type="project" value="UniProtKB-SubCell"/>
</dbReference>
<dbReference type="AlphaFoldDB" id="A0A2Z4UDX6"/>
<comment type="catalytic activity">
    <reaction evidence="1 10">
        <text>[protein]-peptidylproline (omega=180) = [protein]-peptidylproline (omega=0)</text>
        <dbReference type="Rhea" id="RHEA:16237"/>
        <dbReference type="Rhea" id="RHEA-COMP:10747"/>
        <dbReference type="Rhea" id="RHEA-COMP:10748"/>
        <dbReference type="ChEBI" id="CHEBI:83833"/>
        <dbReference type="ChEBI" id="CHEBI:83834"/>
        <dbReference type="EC" id="5.2.1.8"/>
    </reaction>
</comment>
<gene>
    <name evidence="13" type="primary">tig</name>
    <name evidence="13" type="ORF">DQQ01_14745</name>
</gene>
<evidence type="ECO:0000313" key="13">
    <source>
        <dbReference type="EMBL" id="AWY99168.1"/>
    </source>
</evidence>
<dbReference type="Proteomes" id="UP000250003">
    <property type="component" value="Chromosome"/>
</dbReference>
<dbReference type="Pfam" id="PF00254">
    <property type="entry name" value="FKBP_C"/>
    <property type="match status" value="1"/>
</dbReference>
<evidence type="ECO:0000256" key="2">
    <source>
        <dbReference type="ARBA" id="ARBA00004496"/>
    </source>
</evidence>
<dbReference type="GO" id="GO:0051301">
    <property type="term" value="P:cell division"/>
    <property type="evidence" value="ECO:0007669"/>
    <property type="project" value="UniProtKB-KW"/>
</dbReference>
<dbReference type="SUPFAM" id="SSF54534">
    <property type="entry name" value="FKBP-like"/>
    <property type="match status" value="1"/>
</dbReference>
<name>A0A2Z4UDX6_9FIRM</name>
<keyword evidence="6" id="KW-0143">Chaperone</keyword>
<comment type="function">
    <text evidence="9">Involved in protein export. Acts as a chaperone by maintaining the newly synthesized protein in an open conformation. Functions as a peptidyl-prolyl cis-trans isomerase.</text>
</comment>
<evidence type="ECO:0000256" key="8">
    <source>
        <dbReference type="ARBA" id="ARBA00023306"/>
    </source>
</evidence>
<evidence type="ECO:0000256" key="11">
    <source>
        <dbReference type="SAM" id="SignalP"/>
    </source>
</evidence>
<dbReference type="KEGG" id="blau:DQQ01_14745"/>
<evidence type="ECO:0000256" key="5">
    <source>
        <dbReference type="ARBA" id="ARBA00023110"/>
    </source>
</evidence>
<dbReference type="PROSITE" id="PS51257">
    <property type="entry name" value="PROKAR_LIPOPROTEIN"/>
    <property type="match status" value="1"/>
</dbReference>
<evidence type="ECO:0000256" key="10">
    <source>
        <dbReference type="PROSITE-ProRule" id="PRU00277"/>
    </source>
</evidence>
<evidence type="ECO:0000313" key="14">
    <source>
        <dbReference type="Proteomes" id="UP000250003"/>
    </source>
</evidence>
<feature type="signal peptide" evidence="11">
    <location>
        <begin position="1"/>
        <end position="18"/>
    </location>
</feature>
<dbReference type="SUPFAM" id="SSF109998">
    <property type="entry name" value="Triger factor/SurA peptide-binding domain-like"/>
    <property type="match status" value="1"/>
</dbReference>
<sequence length="388" mass="44137">MKKRIVTLLLTLTILGLAAGCGEKKSEEDKKETTKTEQAAEEEFVLTNQEGKVVAADVENLADYITLGEYKNLEVEEKFPKQKITDEDVENSIHYNMLRAVKQVEVTQDRPVKNEDTVNIDYTGYMDGKEFEGGSAKGENLLIGSGQFISGFEDGLIGHKKGEEVTLDLTFPQDYKATEMQGKAVQFKVKINSISEAPELTDEWVAENTQYKTVEEYKKKQKELMQNSADLDYESQINSDLFTLVVNDTKFEKYPEDMLETAKKEVREQLDAMYQAQQGITLDDYIKQQNISEKEEDKALTDQAQKFLQQNLVVQGIFNAEGIELTEEDYNKELEKFAKTSGFPDVKTLETYYTDKNVIKDSVLWNRACEIIRSTATIKEKAVETGDE</sequence>
<evidence type="ECO:0000256" key="9">
    <source>
        <dbReference type="ARBA" id="ARBA00024849"/>
    </source>
</evidence>
<dbReference type="Pfam" id="PF05698">
    <property type="entry name" value="Trigger_C"/>
    <property type="match status" value="1"/>
</dbReference>